<evidence type="ECO:0000259" key="3">
    <source>
        <dbReference type="Pfam" id="PF09335"/>
    </source>
</evidence>
<evidence type="ECO:0000313" key="5">
    <source>
        <dbReference type="Proteomes" id="UP000247078"/>
    </source>
</evidence>
<comment type="caution">
    <text evidence="4">The sequence shown here is derived from an EMBL/GenBank/DDBJ whole genome shotgun (WGS) entry which is preliminary data.</text>
</comment>
<dbReference type="Proteomes" id="UP000247078">
    <property type="component" value="Unassembled WGS sequence"/>
</dbReference>
<organism evidence="4 5">
    <name type="scientific">Paenibacillus pabuli</name>
    <dbReference type="NCBI Taxonomy" id="1472"/>
    <lineage>
        <taxon>Bacteria</taxon>
        <taxon>Bacillati</taxon>
        <taxon>Bacillota</taxon>
        <taxon>Bacilli</taxon>
        <taxon>Bacillales</taxon>
        <taxon>Paenibacillaceae</taxon>
        <taxon>Paenibacillus</taxon>
    </lineage>
</organism>
<accession>A0A855XYK3</accession>
<keyword evidence="2" id="KW-0472">Membrane</keyword>
<dbReference type="RefSeq" id="WP_110002441.1">
    <property type="nucleotide sequence ID" value="NZ_QGTZ01000024.1"/>
</dbReference>
<sequence length="167" mass="18986">MISNTILELLHQYGYLIFYFAFSFGPFGIPIPNEITIISGAILSHTGVINAWITYFCILSGLLTAITIAYFAGKFFGPKIKLRLQHNKHFIKAEQILNKRGNWAMSVGLFIPLVRYVLPVVIGLNGKPFKKFALISYSSALLWTTTYFTVGTYFGYPFLTMLHHMKF</sequence>
<evidence type="ECO:0000313" key="4">
    <source>
        <dbReference type="EMBL" id="PWW32696.1"/>
    </source>
</evidence>
<keyword evidence="2" id="KW-1133">Transmembrane helix</keyword>
<dbReference type="PANTHER" id="PTHR42709:SF9">
    <property type="entry name" value="ALKALINE PHOSPHATASE LIKE PROTEIN"/>
    <property type="match status" value="1"/>
</dbReference>
<protein>
    <submittedName>
        <fullName evidence="4">Membrane protein DedA with SNARE-associated domain</fullName>
    </submittedName>
</protein>
<dbReference type="PANTHER" id="PTHR42709">
    <property type="entry name" value="ALKALINE PHOSPHATASE LIKE PROTEIN"/>
    <property type="match status" value="1"/>
</dbReference>
<reference evidence="4 5" key="1">
    <citation type="submission" date="2018-05" db="EMBL/GenBank/DDBJ databases">
        <title>Freshwater and sediment microbial communities from various areas in North America, analyzing microbe dynamics in response to fracking.</title>
        <authorList>
            <person name="Lamendella R."/>
        </authorList>
    </citation>
    <scope>NUCLEOTIDE SEQUENCE [LARGE SCALE GENOMIC DNA]</scope>
    <source>
        <strain evidence="4 5">DB-3</strain>
    </source>
</reference>
<proteinExistence type="inferred from homology"/>
<gene>
    <name evidence="4" type="ORF">DET56_12446</name>
</gene>
<keyword evidence="2" id="KW-0812">Transmembrane</keyword>
<comment type="similarity">
    <text evidence="1">Belongs to the DedA family.</text>
</comment>
<evidence type="ECO:0000256" key="2">
    <source>
        <dbReference type="SAM" id="Phobius"/>
    </source>
</evidence>
<feature type="transmembrane region" description="Helical" evidence="2">
    <location>
        <begin position="134"/>
        <end position="156"/>
    </location>
</feature>
<evidence type="ECO:0000256" key="1">
    <source>
        <dbReference type="ARBA" id="ARBA00010792"/>
    </source>
</evidence>
<dbReference type="EMBL" id="QGTZ01000024">
    <property type="protein sequence ID" value="PWW32696.1"/>
    <property type="molecule type" value="Genomic_DNA"/>
</dbReference>
<name>A0A855XYK3_9BACL</name>
<dbReference type="Pfam" id="PF09335">
    <property type="entry name" value="VTT_dom"/>
    <property type="match status" value="1"/>
</dbReference>
<feature type="transmembrane region" description="Helical" evidence="2">
    <location>
        <begin position="12"/>
        <end position="32"/>
    </location>
</feature>
<dbReference type="InterPro" id="IPR032816">
    <property type="entry name" value="VTT_dom"/>
</dbReference>
<dbReference type="GO" id="GO:0005886">
    <property type="term" value="C:plasma membrane"/>
    <property type="evidence" value="ECO:0007669"/>
    <property type="project" value="TreeGrafter"/>
</dbReference>
<feature type="domain" description="VTT" evidence="3">
    <location>
        <begin position="31"/>
        <end position="152"/>
    </location>
</feature>
<feature type="transmembrane region" description="Helical" evidence="2">
    <location>
        <begin position="102"/>
        <end position="122"/>
    </location>
</feature>
<dbReference type="InterPro" id="IPR051311">
    <property type="entry name" value="DedA_domain"/>
</dbReference>
<dbReference type="AlphaFoldDB" id="A0A855XYK3"/>
<feature type="transmembrane region" description="Helical" evidence="2">
    <location>
        <begin position="52"/>
        <end position="73"/>
    </location>
</feature>